<evidence type="ECO:0000256" key="1">
    <source>
        <dbReference type="SAM" id="MobiDB-lite"/>
    </source>
</evidence>
<protein>
    <submittedName>
        <fullName evidence="3">Uncharacterized protein</fullName>
    </submittedName>
</protein>
<gene>
    <name evidence="3" type="ORF">FA15DRAFT_674231</name>
</gene>
<dbReference type="EMBL" id="ML210331">
    <property type="protein sequence ID" value="TFK19641.1"/>
    <property type="molecule type" value="Genomic_DNA"/>
</dbReference>
<dbReference type="Proteomes" id="UP000307440">
    <property type="component" value="Unassembled WGS sequence"/>
</dbReference>
<name>A0A5C3KHH3_COPMA</name>
<sequence length="128" mass="13957">MTRAPANFSNGASFVLGCALCVQLTLSRDGYLVWPPATYRSSSRAAEPHESLMTSVCYVLPTRKLPSDVQQHLWPLYELSRGQVRPYNVFVDIFPADHWPRHGSKTPRGPGASPTTTTSSSGTASCMA</sequence>
<dbReference type="PROSITE" id="PS51257">
    <property type="entry name" value="PROKAR_LIPOPROTEIN"/>
    <property type="match status" value="1"/>
</dbReference>
<keyword evidence="4" id="KW-1185">Reference proteome</keyword>
<proteinExistence type="predicted"/>
<organism evidence="3 4">
    <name type="scientific">Coprinopsis marcescibilis</name>
    <name type="common">Agaric fungus</name>
    <name type="synonym">Psathyrella marcescibilis</name>
    <dbReference type="NCBI Taxonomy" id="230819"/>
    <lineage>
        <taxon>Eukaryota</taxon>
        <taxon>Fungi</taxon>
        <taxon>Dikarya</taxon>
        <taxon>Basidiomycota</taxon>
        <taxon>Agaricomycotina</taxon>
        <taxon>Agaricomycetes</taxon>
        <taxon>Agaricomycetidae</taxon>
        <taxon>Agaricales</taxon>
        <taxon>Agaricineae</taxon>
        <taxon>Psathyrellaceae</taxon>
        <taxon>Coprinopsis</taxon>
    </lineage>
</organism>
<reference evidence="3 4" key="1">
    <citation type="journal article" date="2019" name="Nat. Ecol. Evol.">
        <title>Megaphylogeny resolves global patterns of mushroom evolution.</title>
        <authorList>
            <person name="Varga T."/>
            <person name="Krizsan K."/>
            <person name="Foldi C."/>
            <person name="Dima B."/>
            <person name="Sanchez-Garcia M."/>
            <person name="Sanchez-Ramirez S."/>
            <person name="Szollosi G.J."/>
            <person name="Szarkandi J.G."/>
            <person name="Papp V."/>
            <person name="Albert L."/>
            <person name="Andreopoulos W."/>
            <person name="Angelini C."/>
            <person name="Antonin V."/>
            <person name="Barry K.W."/>
            <person name="Bougher N.L."/>
            <person name="Buchanan P."/>
            <person name="Buyck B."/>
            <person name="Bense V."/>
            <person name="Catcheside P."/>
            <person name="Chovatia M."/>
            <person name="Cooper J."/>
            <person name="Damon W."/>
            <person name="Desjardin D."/>
            <person name="Finy P."/>
            <person name="Geml J."/>
            <person name="Haridas S."/>
            <person name="Hughes K."/>
            <person name="Justo A."/>
            <person name="Karasinski D."/>
            <person name="Kautmanova I."/>
            <person name="Kiss B."/>
            <person name="Kocsube S."/>
            <person name="Kotiranta H."/>
            <person name="LaButti K.M."/>
            <person name="Lechner B.E."/>
            <person name="Liimatainen K."/>
            <person name="Lipzen A."/>
            <person name="Lukacs Z."/>
            <person name="Mihaltcheva S."/>
            <person name="Morgado L.N."/>
            <person name="Niskanen T."/>
            <person name="Noordeloos M.E."/>
            <person name="Ohm R.A."/>
            <person name="Ortiz-Santana B."/>
            <person name="Ovrebo C."/>
            <person name="Racz N."/>
            <person name="Riley R."/>
            <person name="Savchenko A."/>
            <person name="Shiryaev A."/>
            <person name="Soop K."/>
            <person name="Spirin V."/>
            <person name="Szebenyi C."/>
            <person name="Tomsovsky M."/>
            <person name="Tulloss R.E."/>
            <person name="Uehling J."/>
            <person name="Grigoriev I.V."/>
            <person name="Vagvolgyi C."/>
            <person name="Papp T."/>
            <person name="Martin F.M."/>
            <person name="Miettinen O."/>
            <person name="Hibbett D.S."/>
            <person name="Nagy L.G."/>
        </authorList>
    </citation>
    <scope>NUCLEOTIDE SEQUENCE [LARGE SCALE GENOMIC DNA]</scope>
    <source>
        <strain evidence="3 4">CBS 121175</strain>
    </source>
</reference>
<dbReference type="AlphaFoldDB" id="A0A5C3KHH3"/>
<feature type="region of interest" description="Disordered" evidence="1">
    <location>
        <begin position="101"/>
        <end position="128"/>
    </location>
</feature>
<keyword evidence="2" id="KW-0732">Signal</keyword>
<feature type="signal peptide" evidence="2">
    <location>
        <begin position="1"/>
        <end position="27"/>
    </location>
</feature>
<feature type="compositionally biased region" description="Low complexity" evidence="1">
    <location>
        <begin position="109"/>
        <end position="128"/>
    </location>
</feature>
<feature type="chain" id="PRO_5022765351" evidence="2">
    <location>
        <begin position="28"/>
        <end position="128"/>
    </location>
</feature>
<evidence type="ECO:0000256" key="2">
    <source>
        <dbReference type="SAM" id="SignalP"/>
    </source>
</evidence>
<evidence type="ECO:0000313" key="4">
    <source>
        <dbReference type="Proteomes" id="UP000307440"/>
    </source>
</evidence>
<accession>A0A5C3KHH3</accession>
<evidence type="ECO:0000313" key="3">
    <source>
        <dbReference type="EMBL" id="TFK19641.1"/>
    </source>
</evidence>